<keyword evidence="1" id="KW-0732">Signal</keyword>
<dbReference type="RefSeq" id="WP_166032917.1">
    <property type="nucleotide sequence ID" value="NZ_CP048877.1"/>
</dbReference>
<organism evidence="2 3">
    <name type="scientific">Thermosulfuriphilus ammonigenes</name>
    <dbReference type="NCBI Taxonomy" id="1936021"/>
    <lineage>
        <taxon>Bacteria</taxon>
        <taxon>Pseudomonadati</taxon>
        <taxon>Thermodesulfobacteriota</taxon>
        <taxon>Thermodesulfobacteria</taxon>
        <taxon>Thermodesulfobacteriales</taxon>
        <taxon>Thermodesulfobacteriaceae</taxon>
        <taxon>Thermosulfuriphilus</taxon>
    </lineage>
</organism>
<proteinExistence type="predicted"/>
<evidence type="ECO:0000313" key="3">
    <source>
        <dbReference type="Proteomes" id="UP000502179"/>
    </source>
</evidence>
<evidence type="ECO:0000313" key="2">
    <source>
        <dbReference type="EMBL" id="QIJ72702.1"/>
    </source>
</evidence>
<name>A0A6G7PYG5_9BACT</name>
<dbReference type="KEGG" id="tav:G4V39_10625"/>
<dbReference type="SUPFAM" id="SSF48695">
    <property type="entry name" value="Multiheme cytochromes"/>
    <property type="match status" value="1"/>
</dbReference>
<gene>
    <name evidence="2" type="ORF">G4V39_10625</name>
</gene>
<dbReference type="PANTHER" id="PTHR35038">
    <property type="entry name" value="DISSIMILATORY SULFITE REDUCTASE SIRA"/>
    <property type="match status" value="1"/>
</dbReference>
<dbReference type="InterPro" id="IPR036280">
    <property type="entry name" value="Multihaem_cyt_sf"/>
</dbReference>
<keyword evidence="3" id="KW-1185">Reference proteome</keyword>
<dbReference type="Proteomes" id="UP000502179">
    <property type="component" value="Chromosome"/>
</dbReference>
<dbReference type="Gene3D" id="3.90.10.10">
    <property type="entry name" value="Cytochrome C3"/>
    <property type="match status" value="1"/>
</dbReference>
<evidence type="ECO:0000256" key="1">
    <source>
        <dbReference type="ARBA" id="ARBA00022729"/>
    </source>
</evidence>
<dbReference type="EMBL" id="CP048877">
    <property type="protein sequence ID" value="QIJ72702.1"/>
    <property type="molecule type" value="Genomic_DNA"/>
</dbReference>
<dbReference type="AlphaFoldDB" id="A0A6G7PYG5"/>
<sequence>MIRCLLFLWFLIWLAPLNQALAQKTCQDCHPYRLDPAHQFSCQKCHKGLSPASGAEEAHQGLKSEPALDEDGGAGVCISCHREASLSAITTKHYHLTDEVNLVRQAFGLSPLASALEIPRPVKIRHLEDLVNDLLRRRCLRCHVYDPGDTYPETTHGTGCAACHLTYGDGKLIDHRFTSQIPDRTCLHCHYGNFVGWDYYGRFDHDYPAPFRSPLKEGLPPERPYGVEYFQLSPDVHQEAGMACIDCHRASLMGRGQDPSCLDCHGERPQAPGVVVEGGRLVLVTSAGHRLSLPRMEARPSHREEILSQSRCSVCHARFTFWDEGTYLVRLDSIDYEDWSELLVQGSSEVEELIIQGLTSPEPPPPYMQDKFNHKFYLGLWLKGFKKRRWEEMAIVEDKNGRLSLARPLLKIYLSYLTRDEELLFDNLPAKSGGLLPYSPHSIGQADAFRSLKVIQRIKAKVPKRPVRP</sequence>
<dbReference type="PANTHER" id="PTHR35038:SF8">
    <property type="entry name" value="C-TYPE POLYHEME CYTOCHROME OMCC"/>
    <property type="match status" value="1"/>
</dbReference>
<dbReference type="InterPro" id="IPR051829">
    <property type="entry name" value="Multiheme_Cytochr_ET"/>
</dbReference>
<accession>A0A6G7PYG5</accession>
<reference evidence="2 3" key="1">
    <citation type="submission" date="2020-02" db="EMBL/GenBank/DDBJ databases">
        <title>Genome analysis of Thermosulfuriphilus ammonigenes ST65T, an anaerobic thermophilic chemolithoautotrophic bacterium isolated from a deep-sea hydrothermal vent.</title>
        <authorList>
            <person name="Slobodkina G."/>
            <person name="Allioux M."/>
            <person name="Merkel A."/>
            <person name="Alain K."/>
            <person name="Jebbar M."/>
            <person name="Slobodkin A."/>
        </authorList>
    </citation>
    <scope>NUCLEOTIDE SEQUENCE [LARGE SCALE GENOMIC DNA]</scope>
    <source>
        <strain evidence="2 3">ST65</strain>
    </source>
</reference>
<protein>
    <submittedName>
        <fullName evidence="2">Uncharacterized protein</fullName>
    </submittedName>
</protein>